<dbReference type="RefSeq" id="WP_015279254.1">
    <property type="nucleotide sequence ID" value="NC_019940.1"/>
</dbReference>
<keyword evidence="6" id="KW-1278">Translocase</keyword>
<dbReference type="HOGENOM" id="CLU_927273_0_0_6"/>
<evidence type="ECO:0000256" key="2">
    <source>
        <dbReference type="ARBA" id="ARBA00022553"/>
    </source>
</evidence>
<keyword evidence="6" id="KW-0997">Cell inner membrane</keyword>
<comment type="subcellular location">
    <subcellularLocation>
        <location evidence="6">Cell inner membrane</location>
        <topology evidence="6">Single-pass membrane protein</topology>
    </subcellularLocation>
</comment>
<dbReference type="InterPro" id="IPR010209">
    <property type="entry name" value="Ion_transpt_RnfG/RsxG"/>
</dbReference>
<evidence type="ECO:0000256" key="4">
    <source>
        <dbReference type="ARBA" id="ARBA00022643"/>
    </source>
</evidence>
<comment type="cofactor">
    <cofactor evidence="6">
        <name>FMN</name>
        <dbReference type="ChEBI" id="CHEBI:58210"/>
    </cofactor>
</comment>
<dbReference type="PANTHER" id="PTHR36118">
    <property type="entry name" value="ION-TRANSLOCATING OXIDOREDUCTASE COMPLEX SUBUNIT G"/>
    <property type="match status" value="1"/>
</dbReference>
<keyword evidence="1 6" id="KW-0813">Transport</keyword>
<dbReference type="GO" id="GO:0010181">
    <property type="term" value="F:FMN binding"/>
    <property type="evidence" value="ECO:0007669"/>
    <property type="project" value="InterPro"/>
</dbReference>
<evidence type="ECO:0000259" key="8">
    <source>
        <dbReference type="SMART" id="SM00900"/>
    </source>
</evidence>
<dbReference type="AlphaFoldDB" id="L0GUX4"/>
<gene>
    <name evidence="6" type="primary">rnfG</name>
    <name evidence="9" type="ORF">Thimo_0232</name>
</gene>
<dbReference type="GO" id="GO:0005886">
    <property type="term" value="C:plasma membrane"/>
    <property type="evidence" value="ECO:0007669"/>
    <property type="project" value="UniProtKB-SubCell"/>
</dbReference>
<keyword evidence="3 6" id="KW-0285">Flavoprotein</keyword>
<accession>L0GUX4</accession>
<name>L0GUX4_9GAMM</name>
<evidence type="ECO:0000256" key="6">
    <source>
        <dbReference type="HAMAP-Rule" id="MF_00479"/>
    </source>
</evidence>
<keyword evidence="4 6" id="KW-0288">FMN</keyword>
<keyword evidence="10" id="KW-1185">Reference proteome</keyword>
<reference evidence="9 10" key="1">
    <citation type="submission" date="2011-09" db="EMBL/GenBank/DDBJ databases">
        <title>Complete sequence of chromosome of Thioflavicoccus mobilis 8321.</title>
        <authorList>
            <consortium name="US DOE Joint Genome Institute"/>
            <person name="Lucas S."/>
            <person name="Han J."/>
            <person name="Lapidus A."/>
            <person name="Cheng J.-F."/>
            <person name="Goodwin L."/>
            <person name="Pitluck S."/>
            <person name="Peters L."/>
            <person name="Ovchinnikova G."/>
            <person name="Lu M."/>
            <person name="Detter J.C."/>
            <person name="Han C."/>
            <person name="Tapia R."/>
            <person name="Land M."/>
            <person name="Hauser L."/>
            <person name="Kyrpides N."/>
            <person name="Ivanova N."/>
            <person name="Pagani I."/>
            <person name="Vogl K."/>
            <person name="Liu Z."/>
            <person name="Imhoff J."/>
            <person name="Thiel V."/>
            <person name="Frigaard N.-U."/>
            <person name="Bryant D."/>
            <person name="Woyke T."/>
        </authorList>
    </citation>
    <scope>NUCLEOTIDE SEQUENCE [LARGE SCALE GENOMIC DNA]</scope>
    <source>
        <strain evidence="9 10">8321</strain>
    </source>
</reference>
<keyword evidence="9" id="KW-0830">Ubiquinone</keyword>
<feature type="domain" description="FMN-binding" evidence="8">
    <location>
        <begin position="163"/>
        <end position="282"/>
    </location>
</feature>
<keyword evidence="6 7" id="KW-0812">Transmembrane</keyword>
<feature type="modified residue" description="FMN phosphoryl threonine" evidence="6">
    <location>
        <position position="265"/>
    </location>
</feature>
<keyword evidence="6 7" id="KW-1133">Transmembrane helix</keyword>
<evidence type="ECO:0000313" key="9">
    <source>
        <dbReference type="EMBL" id="AGA89104.1"/>
    </source>
</evidence>
<evidence type="ECO:0000256" key="1">
    <source>
        <dbReference type="ARBA" id="ARBA00022448"/>
    </source>
</evidence>
<evidence type="ECO:0000313" key="10">
    <source>
        <dbReference type="Proteomes" id="UP000010816"/>
    </source>
</evidence>
<evidence type="ECO:0000256" key="5">
    <source>
        <dbReference type="ARBA" id="ARBA00022982"/>
    </source>
</evidence>
<evidence type="ECO:0000256" key="7">
    <source>
        <dbReference type="SAM" id="Phobius"/>
    </source>
</evidence>
<dbReference type="Pfam" id="PF04205">
    <property type="entry name" value="FMN_bind"/>
    <property type="match status" value="1"/>
</dbReference>
<keyword evidence="6 7" id="KW-0472">Membrane</keyword>
<dbReference type="STRING" id="765912.Thimo_0232"/>
<dbReference type="OrthoDB" id="9786835at2"/>
<dbReference type="PANTHER" id="PTHR36118:SF1">
    <property type="entry name" value="ION-TRANSLOCATING OXIDOREDUCTASE COMPLEX SUBUNIT G"/>
    <property type="match status" value="1"/>
</dbReference>
<organism evidence="9 10">
    <name type="scientific">Thioflavicoccus mobilis 8321</name>
    <dbReference type="NCBI Taxonomy" id="765912"/>
    <lineage>
        <taxon>Bacteria</taxon>
        <taxon>Pseudomonadati</taxon>
        <taxon>Pseudomonadota</taxon>
        <taxon>Gammaproteobacteria</taxon>
        <taxon>Chromatiales</taxon>
        <taxon>Chromatiaceae</taxon>
        <taxon>Thioflavicoccus</taxon>
    </lineage>
</organism>
<comment type="subunit">
    <text evidence="6">The complex is composed of six subunits: RnfA, RnfB, RnfC, RnfD, RnfE and RnfG.</text>
</comment>
<dbReference type="Proteomes" id="UP000010816">
    <property type="component" value="Chromosome"/>
</dbReference>
<dbReference type="GO" id="GO:0022900">
    <property type="term" value="P:electron transport chain"/>
    <property type="evidence" value="ECO:0007669"/>
    <property type="project" value="UniProtKB-UniRule"/>
</dbReference>
<evidence type="ECO:0000256" key="3">
    <source>
        <dbReference type="ARBA" id="ARBA00022630"/>
    </source>
</evidence>
<feature type="transmembrane region" description="Helical" evidence="7">
    <location>
        <begin position="20"/>
        <end position="40"/>
    </location>
</feature>
<dbReference type="EMBL" id="CP003051">
    <property type="protein sequence ID" value="AGA89104.1"/>
    <property type="molecule type" value="Genomic_DNA"/>
</dbReference>
<dbReference type="KEGG" id="tmb:Thimo_0232"/>
<sequence length="293" mass="32773">MSTTMEKQAPPDLREMASIAIGLTLVCLVAAIVLGGVYYLTEPAKVRNIRAREQTTIQELLGLSADARIEEVRRYLSWKGSDLEVLYLTPARLVRVDESGQALDTYTVPEEIAKAQSPDTKDEWVQETAHAPESDDFHYVGRFFVGLQDGQTAGYVVEGVTPGYKTWIRFFLAIDADFGVQGLEIVEHEEDPGLGAEITQRYFKNQFAGRSYEQIETIDVTKDPLPNKWRAALEQLGDVDFAAWVHAQRPLIDSNPDIYAITGSTISSKAVTNGVKRALHNFRTRMSIVENYL</sequence>
<comment type="similarity">
    <text evidence="6">Belongs to the RnfG family.</text>
</comment>
<dbReference type="GO" id="GO:0009055">
    <property type="term" value="F:electron transfer activity"/>
    <property type="evidence" value="ECO:0007669"/>
    <property type="project" value="InterPro"/>
</dbReference>
<dbReference type="HAMAP" id="MF_00479">
    <property type="entry name" value="RsxG_RnfG"/>
    <property type="match status" value="1"/>
</dbReference>
<proteinExistence type="inferred from homology"/>
<dbReference type="SMART" id="SM00900">
    <property type="entry name" value="FMN_bind"/>
    <property type="match status" value="1"/>
</dbReference>
<keyword evidence="6" id="KW-1003">Cell membrane</keyword>
<protein>
    <recommendedName>
        <fullName evidence="6">Ion-translocating oxidoreductase complex subunit G</fullName>
        <ecNumber evidence="6">7.-.-.-</ecNumber>
    </recommendedName>
    <alternativeName>
        <fullName evidence="6">Rnf electron transport complex subunit G</fullName>
    </alternativeName>
</protein>
<comment type="function">
    <text evidence="6">Part of a membrane-bound complex that couples electron transfer with translocation of ions across the membrane.</text>
</comment>
<dbReference type="InterPro" id="IPR007329">
    <property type="entry name" value="FMN-bd"/>
</dbReference>
<keyword evidence="5 6" id="KW-0249">Electron transport</keyword>
<dbReference type="EC" id="7.-.-.-" evidence="6"/>
<dbReference type="eggNOG" id="COG4659">
    <property type="taxonomic scope" value="Bacteria"/>
</dbReference>
<keyword evidence="2 6" id="KW-0597">Phosphoprotein</keyword>